<comment type="caution">
    <text evidence="5">Lacks conserved residue(s) required for the propagation of feature annotation.</text>
</comment>
<dbReference type="InterPro" id="IPR005467">
    <property type="entry name" value="His_kinase_dom"/>
</dbReference>
<feature type="transmembrane region" description="Helical" evidence="6">
    <location>
        <begin position="343"/>
        <end position="362"/>
    </location>
</feature>
<organism evidence="9 10">
    <name type="scientific">Pseudomonas fluorescens</name>
    <dbReference type="NCBI Taxonomy" id="294"/>
    <lineage>
        <taxon>Bacteria</taxon>
        <taxon>Pseudomonadati</taxon>
        <taxon>Pseudomonadota</taxon>
        <taxon>Gammaproteobacteria</taxon>
        <taxon>Pseudomonadales</taxon>
        <taxon>Pseudomonadaceae</taxon>
        <taxon>Pseudomonas</taxon>
    </lineage>
</organism>
<dbReference type="SMART" id="SM00387">
    <property type="entry name" value="HATPase_c"/>
    <property type="match status" value="1"/>
</dbReference>
<keyword evidence="9" id="KW-0418">Kinase</keyword>
<feature type="domain" description="Histidine kinase" evidence="7">
    <location>
        <begin position="459"/>
        <end position="680"/>
    </location>
</feature>
<reference evidence="9 10" key="1">
    <citation type="submission" date="2019-09" db="EMBL/GenBank/DDBJ databases">
        <authorList>
            <person name="Chandra G."/>
            <person name="Truman W A."/>
        </authorList>
    </citation>
    <scope>NUCLEOTIDE SEQUENCE [LARGE SCALE GENOMIC DNA]</scope>
    <source>
        <strain evidence="9">PS723</strain>
    </source>
</reference>
<evidence type="ECO:0000259" key="8">
    <source>
        <dbReference type="PROSITE" id="PS50110"/>
    </source>
</evidence>
<keyword evidence="3" id="KW-0597">Phosphoprotein</keyword>
<comment type="catalytic activity">
    <reaction evidence="1">
        <text>ATP + protein L-histidine = ADP + protein N-phospho-L-histidine.</text>
        <dbReference type="EC" id="2.7.13.3"/>
    </reaction>
</comment>
<dbReference type="InterPro" id="IPR036890">
    <property type="entry name" value="HATPase_C_sf"/>
</dbReference>
<feature type="transmembrane region" description="Helical" evidence="6">
    <location>
        <begin position="314"/>
        <end position="337"/>
    </location>
</feature>
<dbReference type="InterPro" id="IPR011623">
    <property type="entry name" value="7TMR_DISM_rcpt_extracell_dom1"/>
</dbReference>
<dbReference type="Pfam" id="PF00512">
    <property type="entry name" value="HisKA"/>
    <property type="match status" value="1"/>
</dbReference>
<dbReference type="Pfam" id="PF02518">
    <property type="entry name" value="HATPase_c"/>
    <property type="match status" value="1"/>
</dbReference>
<keyword evidence="6" id="KW-1133">Transmembrane helix</keyword>
<dbReference type="Gene3D" id="3.40.50.2300">
    <property type="match status" value="1"/>
</dbReference>
<evidence type="ECO:0000256" key="4">
    <source>
        <dbReference type="ARBA" id="ARBA00023012"/>
    </source>
</evidence>
<dbReference type="InterPro" id="IPR011622">
    <property type="entry name" value="7TMR_DISM_rcpt_extracell_dom2"/>
</dbReference>
<dbReference type="PROSITE" id="PS50110">
    <property type="entry name" value="RESPONSE_REGULATORY"/>
    <property type="match status" value="1"/>
</dbReference>
<dbReference type="InterPro" id="IPR003661">
    <property type="entry name" value="HisK_dim/P_dom"/>
</dbReference>
<dbReference type="Pfam" id="PF07696">
    <property type="entry name" value="7TMR-DISMED2"/>
    <property type="match status" value="1"/>
</dbReference>
<feature type="transmembrane region" description="Helical" evidence="6">
    <location>
        <begin position="369"/>
        <end position="392"/>
    </location>
</feature>
<keyword evidence="9" id="KW-0808">Transferase</keyword>
<dbReference type="GO" id="GO:0000155">
    <property type="term" value="F:phosphorelay sensor kinase activity"/>
    <property type="evidence" value="ECO:0007669"/>
    <property type="project" value="InterPro"/>
</dbReference>
<name>A0A5E7BKE0_PSEFL</name>
<dbReference type="InterPro" id="IPR003594">
    <property type="entry name" value="HATPase_dom"/>
</dbReference>
<keyword evidence="6" id="KW-0812">Transmembrane</keyword>
<dbReference type="PANTHER" id="PTHR45339:SF5">
    <property type="entry name" value="HISTIDINE KINASE"/>
    <property type="match status" value="1"/>
</dbReference>
<feature type="transmembrane region" description="Helical" evidence="6">
    <location>
        <begin position="246"/>
        <end position="263"/>
    </location>
</feature>
<dbReference type="Pfam" id="PF07695">
    <property type="entry name" value="7TMR-DISM_7TM"/>
    <property type="match status" value="1"/>
</dbReference>
<dbReference type="InterPro" id="IPR004358">
    <property type="entry name" value="Sig_transdc_His_kin-like_C"/>
</dbReference>
<feature type="transmembrane region" description="Helical" evidence="6">
    <location>
        <begin position="217"/>
        <end position="239"/>
    </location>
</feature>
<evidence type="ECO:0000256" key="1">
    <source>
        <dbReference type="ARBA" id="ARBA00000085"/>
    </source>
</evidence>
<dbReference type="Gene3D" id="1.10.287.130">
    <property type="match status" value="1"/>
</dbReference>
<sequence length="831" mass="92214">MLEWIQINHRYCRSYVYSREMGGFLIQPDRPCWGSMRYLLMLLLSLPMLAGAAEFNENTQSLPLGRVMQVFEDVSGEATIADVSSQALAGSFKAHDKATLNAGYSHSAFWLKIDLHYRPGNPAAQRTWLLELAYPPLDHLDVYLPDAAGGYRLAQRTGDALPFASRQIRQNNYLFDLDFAPDQRKTLYLRLQSQGSIQAPLTLWSSTFYLEEQPQRLYVLGMIYGVLLGMLIYNLFIYLAVRDTSYLYYILYIASFGLYQLSVNGAAVEYFWPDNPWWANASTPFFIGAAGLFGSQFARSFLQTASHSRWLDRLLLGLIACSAVVVALSLMTSYALALRLATALALAFTVTIFAAGVFVWCRGLRVARYFIIAWSAFLFGGVINTLMVLGYLPNVFLTMYSSQIGSALEVALLSLALADRINSMREQQARTLLDAGQKLEVLNQQLAHSNRLKDEFLSTLTHELRTPMNGVIGSLELMQTVDLDPELEQYQQTAAGSARDMMRMVNGILTLTELQAGRLKVQRQDFSLRGVLDALQMQFAANAMSKALDFQLEVAKGLPDRLQGDSAKLAQCLECLLDNAIKFTRVGGLVLRVTGKSAGEGRVALCFAVIDTGIGFTNLDEATLYQRFFQLDGSMTREYGGLGVGLAICRQLIELLGGGLTHQSEPGRGSCFQLEVEFDSDSARPSVVGQALPANAPITRRTPQECRVLLIDDSSIEQLVVRGMLLKLGYRVLTADSARATLDLLRRESFDAVLLHSQLARLDGVSLCCQLRALPGYAQLPVLAVTPNAERERCQAVGVTEYLSKPVKFEELQAILYRRVLCPKQGESADN</sequence>
<evidence type="ECO:0000259" key="7">
    <source>
        <dbReference type="PROSITE" id="PS50109"/>
    </source>
</evidence>
<dbReference type="EC" id="2.7.13.3" evidence="2"/>
<dbReference type="SUPFAM" id="SSF55874">
    <property type="entry name" value="ATPase domain of HSP90 chaperone/DNA topoisomerase II/histidine kinase"/>
    <property type="match status" value="1"/>
</dbReference>
<dbReference type="Gene3D" id="3.30.565.10">
    <property type="entry name" value="Histidine kinase-like ATPase, C-terminal domain"/>
    <property type="match status" value="1"/>
</dbReference>
<dbReference type="CDD" id="cd17546">
    <property type="entry name" value="REC_hyHK_CKI1_RcsC-like"/>
    <property type="match status" value="1"/>
</dbReference>
<keyword evidence="6" id="KW-0472">Membrane</keyword>
<dbReference type="SUPFAM" id="SSF52172">
    <property type="entry name" value="CheY-like"/>
    <property type="match status" value="1"/>
</dbReference>
<feature type="domain" description="Response regulatory" evidence="8">
    <location>
        <begin position="707"/>
        <end position="820"/>
    </location>
</feature>
<protein>
    <recommendedName>
        <fullName evidence="2">histidine kinase</fullName>
        <ecNumber evidence="2">2.7.13.3</ecNumber>
    </recommendedName>
</protein>
<dbReference type="InterPro" id="IPR036097">
    <property type="entry name" value="HisK_dim/P_sf"/>
</dbReference>
<keyword evidence="4" id="KW-0902">Two-component regulatory system</keyword>
<dbReference type="AlphaFoldDB" id="A0A5E7BKE0"/>
<dbReference type="EMBL" id="CABVHY010000007">
    <property type="protein sequence ID" value="VVN88794.1"/>
    <property type="molecule type" value="Genomic_DNA"/>
</dbReference>
<evidence type="ECO:0000256" key="6">
    <source>
        <dbReference type="SAM" id="Phobius"/>
    </source>
</evidence>
<evidence type="ECO:0000313" key="10">
    <source>
        <dbReference type="Proteomes" id="UP000379480"/>
    </source>
</evidence>
<dbReference type="PRINTS" id="PR00344">
    <property type="entry name" value="BCTRLSENSOR"/>
</dbReference>
<accession>A0A5E7BKE0</accession>
<dbReference type="PANTHER" id="PTHR45339">
    <property type="entry name" value="HYBRID SIGNAL TRANSDUCTION HISTIDINE KINASE J"/>
    <property type="match status" value="1"/>
</dbReference>
<evidence type="ECO:0000256" key="3">
    <source>
        <dbReference type="ARBA" id="ARBA00022553"/>
    </source>
</evidence>
<feature type="transmembrane region" description="Helical" evidence="6">
    <location>
        <begin position="283"/>
        <end position="302"/>
    </location>
</feature>
<dbReference type="InterPro" id="IPR011006">
    <property type="entry name" value="CheY-like_superfamily"/>
</dbReference>
<dbReference type="InterPro" id="IPR001789">
    <property type="entry name" value="Sig_transdc_resp-reg_receiver"/>
</dbReference>
<dbReference type="SMART" id="SM00448">
    <property type="entry name" value="REC"/>
    <property type="match status" value="1"/>
</dbReference>
<dbReference type="Gene3D" id="2.60.40.2380">
    <property type="match status" value="1"/>
</dbReference>
<dbReference type="PROSITE" id="PS50109">
    <property type="entry name" value="HIS_KIN"/>
    <property type="match status" value="1"/>
</dbReference>
<evidence type="ECO:0000256" key="5">
    <source>
        <dbReference type="PROSITE-ProRule" id="PRU00169"/>
    </source>
</evidence>
<dbReference type="CDD" id="cd00082">
    <property type="entry name" value="HisKA"/>
    <property type="match status" value="1"/>
</dbReference>
<dbReference type="Pfam" id="PF00072">
    <property type="entry name" value="Response_reg"/>
    <property type="match status" value="1"/>
</dbReference>
<dbReference type="CDD" id="cd16922">
    <property type="entry name" value="HATPase_EvgS-ArcB-TorS-like"/>
    <property type="match status" value="1"/>
</dbReference>
<evidence type="ECO:0000256" key="2">
    <source>
        <dbReference type="ARBA" id="ARBA00012438"/>
    </source>
</evidence>
<dbReference type="Proteomes" id="UP000379480">
    <property type="component" value="Unassembled WGS sequence"/>
</dbReference>
<proteinExistence type="predicted"/>
<evidence type="ECO:0000313" key="9">
    <source>
        <dbReference type="EMBL" id="VVN88794.1"/>
    </source>
</evidence>
<gene>
    <name evidence="9" type="primary">rcsC_7</name>
    <name evidence="9" type="ORF">PS723_01687</name>
</gene>
<dbReference type="SUPFAM" id="SSF47384">
    <property type="entry name" value="Homodimeric domain of signal transducing histidine kinase"/>
    <property type="match status" value="1"/>
</dbReference>
<dbReference type="FunFam" id="3.30.565.10:FF:000010">
    <property type="entry name" value="Sensor histidine kinase RcsC"/>
    <property type="match status" value="1"/>
</dbReference>
<dbReference type="SMART" id="SM00388">
    <property type="entry name" value="HisKA"/>
    <property type="match status" value="1"/>
</dbReference>